<proteinExistence type="predicted"/>
<accession>A0A0A9EC71</accession>
<evidence type="ECO:0000256" key="1">
    <source>
        <dbReference type="SAM" id="Phobius"/>
    </source>
</evidence>
<keyword evidence="1" id="KW-1133">Transmembrane helix</keyword>
<name>A0A0A9EC71_ARUDO</name>
<feature type="transmembrane region" description="Helical" evidence="1">
    <location>
        <begin position="113"/>
        <end position="132"/>
    </location>
</feature>
<reference evidence="2" key="1">
    <citation type="submission" date="2014-09" db="EMBL/GenBank/DDBJ databases">
        <authorList>
            <person name="Magalhaes I.L.F."/>
            <person name="Oliveira U."/>
            <person name="Santos F.R."/>
            <person name="Vidigal T.H.D.A."/>
            <person name="Brescovit A.D."/>
            <person name="Santos A.J."/>
        </authorList>
    </citation>
    <scope>NUCLEOTIDE SEQUENCE</scope>
    <source>
        <tissue evidence="2">Shoot tissue taken approximately 20 cm above the soil surface</tissue>
    </source>
</reference>
<keyword evidence="1" id="KW-0472">Membrane</keyword>
<dbReference type="AlphaFoldDB" id="A0A0A9EC71"/>
<sequence>MDAMVFLGTPARKLLRGGSAAIAQAVADGGAALDGAGAGDFLSSLERSATSGMAIADTAARKLLHGGAIAEGISGDISFDVLGGVGQLVTGFFAALAGAAHQFVLPLEAFWRWLQAAAAAAALPFVLGATAVLVLVALVWFCGPILCAVALGSWGYAKRS</sequence>
<feature type="transmembrane region" description="Helical" evidence="1">
    <location>
        <begin position="81"/>
        <end position="101"/>
    </location>
</feature>
<reference evidence="2" key="2">
    <citation type="journal article" date="2015" name="Data Brief">
        <title>Shoot transcriptome of the giant reed, Arundo donax.</title>
        <authorList>
            <person name="Barrero R.A."/>
            <person name="Guerrero F.D."/>
            <person name="Moolhuijzen P."/>
            <person name="Goolsby J.A."/>
            <person name="Tidwell J."/>
            <person name="Bellgard S.E."/>
            <person name="Bellgard M.I."/>
        </authorList>
    </citation>
    <scope>NUCLEOTIDE SEQUENCE</scope>
    <source>
        <tissue evidence="2">Shoot tissue taken approximately 20 cm above the soil surface</tissue>
    </source>
</reference>
<protein>
    <submittedName>
        <fullName evidence="2">Uncharacterized protein</fullName>
    </submittedName>
</protein>
<dbReference type="EMBL" id="GBRH01199541">
    <property type="protein sequence ID" value="JAD98354.1"/>
    <property type="molecule type" value="Transcribed_RNA"/>
</dbReference>
<evidence type="ECO:0000313" key="2">
    <source>
        <dbReference type="EMBL" id="JAD98354.1"/>
    </source>
</evidence>
<keyword evidence="1" id="KW-0812">Transmembrane</keyword>
<organism evidence="2">
    <name type="scientific">Arundo donax</name>
    <name type="common">Giant reed</name>
    <name type="synonym">Donax arundinaceus</name>
    <dbReference type="NCBI Taxonomy" id="35708"/>
    <lineage>
        <taxon>Eukaryota</taxon>
        <taxon>Viridiplantae</taxon>
        <taxon>Streptophyta</taxon>
        <taxon>Embryophyta</taxon>
        <taxon>Tracheophyta</taxon>
        <taxon>Spermatophyta</taxon>
        <taxon>Magnoliopsida</taxon>
        <taxon>Liliopsida</taxon>
        <taxon>Poales</taxon>
        <taxon>Poaceae</taxon>
        <taxon>PACMAD clade</taxon>
        <taxon>Arundinoideae</taxon>
        <taxon>Arundineae</taxon>
        <taxon>Arundo</taxon>
    </lineage>
</organism>